<proteinExistence type="predicted"/>
<accession>A0A1U7LM44</accession>
<comment type="caution">
    <text evidence="2">The sequence shown here is derived from an EMBL/GenBank/DDBJ whole genome shotgun (WGS) entry which is preliminary data.</text>
</comment>
<evidence type="ECO:0000313" key="3">
    <source>
        <dbReference type="Proteomes" id="UP000186594"/>
    </source>
</evidence>
<feature type="compositionally biased region" description="Acidic residues" evidence="1">
    <location>
        <begin position="1"/>
        <end position="11"/>
    </location>
</feature>
<gene>
    <name evidence="2" type="ORF">NEOLI_004437</name>
</gene>
<organism evidence="2 3">
    <name type="scientific">Neolecta irregularis (strain DAH-3)</name>
    <dbReference type="NCBI Taxonomy" id="1198029"/>
    <lineage>
        <taxon>Eukaryota</taxon>
        <taxon>Fungi</taxon>
        <taxon>Dikarya</taxon>
        <taxon>Ascomycota</taxon>
        <taxon>Taphrinomycotina</taxon>
        <taxon>Neolectales</taxon>
        <taxon>Neolectaceae</taxon>
        <taxon>Neolecta</taxon>
    </lineage>
</organism>
<sequence length="222" mass="25112">QSELVDGNDELDQPKFDENNTAGPNLERNTEQSELVDGNDELDEPKFDGNNTEQSELVDGNDEFEGPKLESNTEQSELVDGHDELEEPKFDENNTELSETKADENYEQAEQCKVDASDTNQLERENIDVALINCDNRDDSSEIKLPYRIHRTGALQLVFDFTFLEELLGTSNDTDGQSTLGETITVLEKEILSLEDDSKKKMQEHIASYCAKTRLIFGVLKR</sequence>
<evidence type="ECO:0000256" key="1">
    <source>
        <dbReference type="SAM" id="MobiDB-lite"/>
    </source>
</evidence>
<name>A0A1U7LM44_NEOID</name>
<dbReference type="EMBL" id="LXFE01001429">
    <property type="protein sequence ID" value="OLL23612.1"/>
    <property type="molecule type" value="Genomic_DNA"/>
</dbReference>
<feature type="region of interest" description="Disordered" evidence="1">
    <location>
        <begin position="1"/>
        <end position="106"/>
    </location>
</feature>
<feature type="non-terminal residue" evidence="2">
    <location>
        <position position="1"/>
    </location>
</feature>
<evidence type="ECO:0000313" key="2">
    <source>
        <dbReference type="EMBL" id="OLL23612.1"/>
    </source>
</evidence>
<protein>
    <submittedName>
        <fullName evidence="2">Uncharacterized protein</fullName>
    </submittedName>
</protein>
<reference evidence="2 3" key="1">
    <citation type="submission" date="2016-04" db="EMBL/GenBank/DDBJ databases">
        <title>Evolutionary innovation and constraint leading to complex multicellularity in the Ascomycota.</title>
        <authorList>
            <person name="Cisse O."/>
            <person name="Nguyen A."/>
            <person name="Hewitt D.A."/>
            <person name="Jedd G."/>
            <person name="Stajich J.E."/>
        </authorList>
    </citation>
    <scope>NUCLEOTIDE SEQUENCE [LARGE SCALE GENOMIC DNA]</scope>
    <source>
        <strain evidence="2 3">DAH-3</strain>
    </source>
</reference>
<dbReference type="AlphaFoldDB" id="A0A1U7LM44"/>
<keyword evidence="3" id="KW-1185">Reference proteome</keyword>
<feature type="compositionally biased region" description="Basic and acidic residues" evidence="1">
    <location>
        <begin position="79"/>
        <end position="106"/>
    </location>
</feature>
<dbReference type="Proteomes" id="UP000186594">
    <property type="component" value="Unassembled WGS sequence"/>
</dbReference>